<name>A0A0R2CV10_9LACO</name>
<dbReference type="InterPro" id="IPR011032">
    <property type="entry name" value="GroES-like_sf"/>
</dbReference>
<dbReference type="PANTHER" id="PTHR44154">
    <property type="entry name" value="QUINONE OXIDOREDUCTASE"/>
    <property type="match status" value="1"/>
</dbReference>
<dbReference type="InterPro" id="IPR013149">
    <property type="entry name" value="ADH-like_C"/>
</dbReference>
<dbReference type="AlphaFoldDB" id="A0A0R2CV10"/>
<dbReference type="Gene3D" id="3.40.50.720">
    <property type="entry name" value="NAD(P)-binding Rossmann-like Domain"/>
    <property type="match status" value="1"/>
</dbReference>
<dbReference type="CDD" id="cd05289">
    <property type="entry name" value="MDR_like_2"/>
    <property type="match status" value="1"/>
</dbReference>
<dbReference type="InterPro" id="IPR051603">
    <property type="entry name" value="Zinc-ADH_QOR/CCCR"/>
</dbReference>
<evidence type="ECO:0000259" key="2">
    <source>
        <dbReference type="SMART" id="SM00829"/>
    </source>
</evidence>
<reference evidence="3 4" key="1">
    <citation type="journal article" date="2015" name="Genome Announc.">
        <title>Expanding the biotechnology potential of lactobacilli through comparative genomics of 213 strains and associated genera.</title>
        <authorList>
            <person name="Sun Z."/>
            <person name="Harris H.M."/>
            <person name="McCann A."/>
            <person name="Guo C."/>
            <person name="Argimon S."/>
            <person name="Zhang W."/>
            <person name="Yang X."/>
            <person name="Jeffery I.B."/>
            <person name="Cooney J.C."/>
            <person name="Kagawa T.F."/>
            <person name="Liu W."/>
            <person name="Song Y."/>
            <person name="Salvetti E."/>
            <person name="Wrobel A."/>
            <person name="Rasinkangas P."/>
            <person name="Parkhill J."/>
            <person name="Rea M.C."/>
            <person name="O'Sullivan O."/>
            <person name="Ritari J."/>
            <person name="Douillard F.P."/>
            <person name="Paul Ross R."/>
            <person name="Yang R."/>
            <person name="Briner A.E."/>
            <person name="Felis G.E."/>
            <person name="de Vos W.M."/>
            <person name="Barrangou R."/>
            <person name="Klaenhammer T.R."/>
            <person name="Caufield P.W."/>
            <person name="Cui Y."/>
            <person name="Zhang H."/>
            <person name="O'Toole P.W."/>
        </authorList>
    </citation>
    <scope>NUCLEOTIDE SEQUENCE [LARGE SCALE GENOMIC DNA]</scope>
    <source>
        <strain evidence="3 4">DSM 24302</strain>
    </source>
</reference>
<dbReference type="PANTHER" id="PTHR44154:SF1">
    <property type="entry name" value="QUINONE OXIDOREDUCTASE"/>
    <property type="match status" value="1"/>
</dbReference>
<dbReference type="Pfam" id="PF00107">
    <property type="entry name" value="ADH_zinc_N"/>
    <property type="match status" value="1"/>
</dbReference>
<accession>A0A0R2CV10</accession>
<dbReference type="GO" id="GO:0016491">
    <property type="term" value="F:oxidoreductase activity"/>
    <property type="evidence" value="ECO:0007669"/>
    <property type="project" value="InterPro"/>
</dbReference>
<keyword evidence="4" id="KW-1185">Reference proteome</keyword>
<dbReference type="PATRIC" id="fig|1423802.4.peg.222"/>
<evidence type="ECO:0000313" key="3">
    <source>
        <dbReference type="EMBL" id="KRM93508.1"/>
    </source>
</evidence>
<dbReference type="Gene3D" id="3.90.180.10">
    <property type="entry name" value="Medium-chain alcohol dehydrogenases, catalytic domain"/>
    <property type="match status" value="1"/>
</dbReference>
<gene>
    <name evidence="3" type="ORF">FC56_GL000220</name>
</gene>
<keyword evidence="1" id="KW-0521">NADP</keyword>
<dbReference type="EMBL" id="AYZR01000008">
    <property type="protein sequence ID" value="KRM93508.1"/>
    <property type="molecule type" value="Genomic_DNA"/>
</dbReference>
<dbReference type="STRING" id="1423802.FC56_GL000220"/>
<dbReference type="InterPro" id="IPR013154">
    <property type="entry name" value="ADH-like_N"/>
</dbReference>
<organism evidence="3 4">
    <name type="scientific">Lentilactobacillus senioris DSM 24302 = JCM 17472</name>
    <dbReference type="NCBI Taxonomy" id="1423802"/>
    <lineage>
        <taxon>Bacteria</taxon>
        <taxon>Bacillati</taxon>
        <taxon>Bacillota</taxon>
        <taxon>Bacilli</taxon>
        <taxon>Lactobacillales</taxon>
        <taxon>Lactobacillaceae</taxon>
        <taxon>Lentilactobacillus</taxon>
    </lineage>
</organism>
<dbReference type="SUPFAM" id="SSF51735">
    <property type="entry name" value="NAD(P)-binding Rossmann-fold domains"/>
    <property type="match status" value="1"/>
</dbReference>
<dbReference type="Pfam" id="PF08240">
    <property type="entry name" value="ADH_N"/>
    <property type="match status" value="1"/>
</dbReference>
<evidence type="ECO:0000256" key="1">
    <source>
        <dbReference type="ARBA" id="ARBA00022857"/>
    </source>
</evidence>
<sequence length="306" mass="32272">MQAFGYDHNGGPEVFEEYDVAVPTLKETDILIETKAFGLNNFERSQRAGVFGATTKLRIPGFDVAGVVKEVGSAITKFKPGDRVVAHGRHAYSEYATSSENSTVIIPAIISFETAAAIVTPGVTAYNALHYFGKAKPGQTVIVKGASGGVGSLASQLALNFGDQVIGIGSSRSEAYVKSLGINEYVAYDKQDPAQILKDKADLVINSAMNGASSAEDVVMVKPGGIIATVANDEPDTDKGVEVNHIGPTKDVSNAEALQTIMDLLAENKLTIKVGLVLPFTLDGVREGHSVLEKPHAGRVIISKEA</sequence>
<evidence type="ECO:0000313" key="4">
    <source>
        <dbReference type="Proteomes" id="UP000051256"/>
    </source>
</evidence>
<dbReference type="InterPro" id="IPR020843">
    <property type="entry name" value="ER"/>
</dbReference>
<dbReference type="Proteomes" id="UP000051256">
    <property type="component" value="Unassembled WGS sequence"/>
</dbReference>
<proteinExistence type="predicted"/>
<dbReference type="RefSeq" id="WP_056978126.1">
    <property type="nucleotide sequence ID" value="NZ_AYZR01000008.1"/>
</dbReference>
<protein>
    <submittedName>
        <fullName evidence="3">GroES-like protein</fullName>
    </submittedName>
</protein>
<dbReference type="SUPFAM" id="SSF50129">
    <property type="entry name" value="GroES-like"/>
    <property type="match status" value="1"/>
</dbReference>
<dbReference type="SMART" id="SM00829">
    <property type="entry name" value="PKS_ER"/>
    <property type="match status" value="1"/>
</dbReference>
<feature type="domain" description="Enoyl reductase (ER)" evidence="2">
    <location>
        <begin position="10"/>
        <end position="302"/>
    </location>
</feature>
<dbReference type="InterPro" id="IPR036291">
    <property type="entry name" value="NAD(P)-bd_dom_sf"/>
</dbReference>
<comment type="caution">
    <text evidence="3">The sequence shown here is derived from an EMBL/GenBank/DDBJ whole genome shotgun (WGS) entry which is preliminary data.</text>
</comment>